<protein>
    <recommendedName>
        <fullName evidence="5">FAD-binding oxidoreductase/transferase type 4 C-terminal domain-containing protein</fullName>
    </recommendedName>
</protein>
<evidence type="ECO:0000256" key="3">
    <source>
        <dbReference type="ARBA" id="ARBA00022827"/>
    </source>
</evidence>
<evidence type="ECO:0000313" key="6">
    <source>
        <dbReference type="EMBL" id="OYV81517.1"/>
    </source>
</evidence>
<comment type="cofactor">
    <cofactor evidence="1">
        <name>FAD</name>
        <dbReference type="ChEBI" id="CHEBI:57692"/>
    </cofactor>
</comment>
<evidence type="ECO:0000313" key="7">
    <source>
        <dbReference type="Proteomes" id="UP000216779"/>
    </source>
</evidence>
<dbReference type="EMBL" id="NCBC01000136">
    <property type="protein sequence ID" value="OYV81517.1"/>
    <property type="molecule type" value="Genomic_DNA"/>
</dbReference>
<dbReference type="PANTHER" id="PTHR42934:SF3">
    <property type="entry name" value="D-LACTATE DEHYDROGENASE"/>
    <property type="match status" value="1"/>
</dbReference>
<accession>A0A257T842</accession>
<keyword evidence="3" id="KW-0274">FAD</keyword>
<dbReference type="InterPro" id="IPR016164">
    <property type="entry name" value="FAD-linked_Oxase-like_C"/>
</dbReference>
<feature type="domain" description="FAD-binding oxidoreductase/transferase type 4 C-terminal" evidence="5">
    <location>
        <begin position="1"/>
        <end position="45"/>
    </location>
</feature>
<dbReference type="FunFam" id="1.10.45.10:FF:000001">
    <property type="entry name" value="D-lactate dehydrogenase mitochondrial"/>
    <property type="match status" value="1"/>
</dbReference>
<dbReference type="Pfam" id="PF02913">
    <property type="entry name" value="FAD-oxidase_C"/>
    <property type="match status" value="1"/>
</dbReference>
<dbReference type="PANTHER" id="PTHR42934">
    <property type="entry name" value="GLYCOLATE OXIDASE SUBUNIT GLCD"/>
    <property type="match status" value="1"/>
</dbReference>
<evidence type="ECO:0000259" key="5">
    <source>
        <dbReference type="Pfam" id="PF02913"/>
    </source>
</evidence>
<dbReference type="Proteomes" id="UP000216779">
    <property type="component" value="Unassembled WGS sequence"/>
</dbReference>
<proteinExistence type="predicted"/>
<evidence type="ECO:0000256" key="2">
    <source>
        <dbReference type="ARBA" id="ARBA00022630"/>
    </source>
</evidence>
<dbReference type="InterPro" id="IPR004113">
    <property type="entry name" value="FAD-bd_oxidored_4_C"/>
</dbReference>
<gene>
    <name evidence="6" type="ORF">B7Z70_05305</name>
</gene>
<comment type="caution">
    <text evidence="6">The sequence shown here is derived from an EMBL/GenBank/DDBJ whole genome shotgun (WGS) entry which is preliminary data.</text>
</comment>
<keyword evidence="4" id="KW-0560">Oxidoreductase</keyword>
<dbReference type="GO" id="GO:0050660">
    <property type="term" value="F:flavin adenine dinucleotide binding"/>
    <property type="evidence" value="ECO:0007669"/>
    <property type="project" value="InterPro"/>
</dbReference>
<organism evidence="6 7">
    <name type="scientific">Acidithiobacillus ferrivorans</name>
    <dbReference type="NCBI Taxonomy" id="160808"/>
    <lineage>
        <taxon>Bacteria</taxon>
        <taxon>Pseudomonadati</taxon>
        <taxon>Pseudomonadota</taxon>
        <taxon>Acidithiobacillia</taxon>
        <taxon>Acidithiobacillales</taxon>
        <taxon>Acidithiobacillaceae</taxon>
        <taxon>Acidithiobacillus</taxon>
    </lineage>
</organism>
<sequence>LSGEHGIGSSKRAYVPLELSPENLSIQRAIKQVFDPDDILNPGKLLPKA</sequence>
<dbReference type="InterPro" id="IPR051914">
    <property type="entry name" value="FAD-linked_OxidoTrans_Type4"/>
</dbReference>
<reference evidence="6 7" key="1">
    <citation type="submission" date="2017-03" db="EMBL/GenBank/DDBJ databases">
        <title>Lifting the veil on microbial sulfur biogeochemistry in mining wastewaters.</title>
        <authorList>
            <person name="Kantor R.S."/>
            <person name="Colenbrander Nelson T."/>
            <person name="Marshall S."/>
            <person name="Bennett D."/>
            <person name="Apte S."/>
            <person name="Camacho D."/>
            <person name="Thomas B.C."/>
            <person name="Warren L.A."/>
            <person name="Banfield J.F."/>
        </authorList>
    </citation>
    <scope>NUCLEOTIDE SEQUENCE [LARGE SCALE GENOMIC DNA]</scope>
    <source>
        <strain evidence="6">21-59-9</strain>
    </source>
</reference>
<dbReference type="SUPFAM" id="SSF55103">
    <property type="entry name" value="FAD-linked oxidases, C-terminal domain"/>
    <property type="match status" value="1"/>
</dbReference>
<dbReference type="InterPro" id="IPR016171">
    <property type="entry name" value="Vanillyl_alc_oxidase_C-sub2"/>
</dbReference>
<feature type="non-terminal residue" evidence="6">
    <location>
        <position position="1"/>
    </location>
</feature>
<dbReference type="GO" id="GO:0016491">
    <property type="term" value="F:oxidoreductase activity"/>
    <property type="evidence" value="ECO:0007669"/>
    <property type="project" value="UniProtKB-KW"/>
</dbReference>
<dbReference type="Gene3D" id="1.10.45.10">
    <property type="entry name" value="Vanillyl-alcohol Oxidase, Chain A, domain 4"/>
    <property type="match status" value="1"/>
</dbReference>
<evidence type="ECO:0000256" key="1">
    <source>
        <dbReference type="ARBA" id="ARBA00001974"/>
    </source>
</evidence>
<dbReference type="AlphaFoldDB" id="A0A257T842"/>
<evidence type="ECO:0000256" key="4">
    <source>
        <dbReference type="ARBA" id="ARBA00023002"/>
    </source>
</evidence>
<name>A0A257T842_9PROT</name>
<keyword evidence="2" id="KW-0285">Flavoprotein</keyword>